<protein>
    <submittedName>
        <fullName evidence="2">Uncharacterized protein</fullName>
    </submittedName>
</protein>
<evidence type="ECO:0000313" key="2">
    <source>
        <dbReference type="EMBL" id="SEK98751.1"/>
    </source>
</evidence>
<accession>A0A1H7LIL1</accession>
<evidence type="ECO:0000256" key="1">
    <source>
        <dbReference type="SAM" id="SignalP"/>
    </source>
</evidence>
<dbReference type="AlphaFoldDB" id="A0A1H7LIL1"/>
<reference evidence="2 3" key="1">
    <citation type="submission" date="2016-10" db="EMBL/GenBank/DDBJ databases">
        <authorList>
            <person name="de Groot N.N."/>
        </authorList>
    </citation>
    <scope>NUCLEOTIDE SEQUENCE [LARGE SCALE GENOMIC DNA]</scope>
    <source>
        <strain evidence="2 3">Nv1</strain>
    </source>
</reference>
<feature type="chain" id="PRO_5011497124" evidence="1">
    <location>
        <begin position="21"/>
        <end position="110"/>
    </location>
</feature>
<dbReference type="RefSeq" id="WP_245727882.1">
    <property type="nucleotide sequence ID" value="NZ_FOBH01000004.1"/>
</dbReference>
<feature type="signal peptide" evidence="1">
    <location>
        <begin position="1"/>
        <end position="20"/>
    </location>
</feature>
<sequence>MRIKFFLTIFFLAFSSPSIATEKDYKLCTIGGYFSGTHDKFLSGLAAHIAQKKNVFGTPICNAAWENAFRIGEKLYKTGRVQEQAEGEIIQQAAAFSAKVYDAISARIDF</sequence>
<gene>
    <name evidence="2" type="ORF">SAMN05216387_10475</name>
</gene>
<dbReference type="Proteomes" id="UP000198620">
    <property type="component" value="Unassembled WGS sequence"/>
</dbReference>
<name>A0A1H7LIL1_9PROT</name>
<organism evidence="2 3">
    <name type="scientific">Nitrosovibrio tenuis</name>
    <dbReference type="NCBI Taxonomy" id="1233"/>
    <lineage>
        <taxon>Bacteria</taxon>
        <taxon>Pseudomonadati</taxon>
        <taxon>Pseudomonadota</taxon>
        <taxon>Betaproteobacteria</taxon>
        <taxon>Nitrosomonadales</taxon>
        <taxon>Nitrosomonadaceae</taxon>
        <taxon>Nitrosovibrio</taxon>
    </lineage>
</organism>
<dbReference type="EMBL" id="FOBH01000004">
    <property type="protein sequence ID" value="SEK98751.1"/>
    <property type="molecule type" value="Genomic_DNA"/>
</dbReference>
<keyword evidence="3" id="KW-1185">Reference proteome</keyword>
<proteinExistence type="predicted"/>
<evidence type="ECO:0000313" key="3">
    <source>
        <dbReference type="Proteomes" id="UP000198620"/>
    </source>
</evidence>
<keyword evidence="1" id="KW-0732">Signal</keyword>